<dbReference type="OrthoDB" id="7355818at2"/>
<dbReference type="Proteomes" id="UP000202440">
    <property type="component" value="Chromosome"/>
</dbReference>
<evidence type="ECO:0000313" key="1">
    <source>
        <dbReference type="EMBL" id="ASP39313.1"/>
    </source>
</evidence>
<sequence length="127" mass="14611">MNLTLDELRDVIVRPTLQQLNCHNCASENLLVALALRHQRHGDHEKYPGLYPIDAALHLRLWDHCLAFEPDLASRIRGLASQREFLNNPHPELMINLRYATAIAWAAFLVFPTQLKQRHKELSSAQV</sequence>
<proteinExistence type="predicted"/>
<evidence type="ECO:0000313" key="2">
    <source>
        <dbReference type="Proteomes" id="UP000202440"/>
    </source>
</evidence>
<reference evidence="1 2" key="1">
    <citation type="submission" date="2017-07" db="EMBL/GenBank/DDBJ databases">
        <title>Annotated genome sequence of Bacterioplanes sanyensis isolated from Red Sea.</title>
        <authorList>
            <person name="Rehman Z.U."/>
        </authorList>
    </citation>
    <scope>NUCLEOTIDE SEQUENCE [LARGE SCALE GENOMIC DNA]</scope>
    <source>
        <strain evidence="1 2">NV9</strain>
    </source>
</reference>
<protein>
    <submittedName>
        <fullName evidence="1">Uncharacterized protein</fullName>
    </submittedName>
</protein>
<dbReference type="RefSeq" id="WP_094060493.1">
    <property type="nucleotide sequence ID" value="NZ_CP022530.1"/>
</dbReference>
<dbReference type="EMBL" id="CP022530">
    <property type="protein sequence ID" value="ASP39313.1"/>
    <property type="molecule type" value="Genomic_DNA"/>
</dbReference>
<dbReference type="AlphaFoldDB" id="A0A222FM61"/>
<accession>A0A222FM61</accession>
<gene>
    <name evidence="1" type="ORF">CHH28_11770</name>
</gene>
<keyword evidence="2" id="KW-1185">Reference proteome</keyword>
<dbReference type="KEGG" id="bsan:CHH28_11770"/>
<organism evidence="1 2">
    <name type="scientific">Bacterioplanes sanyensis</name>
    <dbReference type="NCBI Taxonomy" id="1249553"/>
    <lineage>
        <taxon>Bacteria</taxon>
        <taxon>Pseudomonadati</taxon>
        <taxon>Pseudomonadota</taxon>
        <taxon>Gammaproteobacteria</taxon>
        <taxon>Oceanospirillales</taxon>
        <taxon>Oceanospirillaceae</taxon>
        <taxon>Bacterioplanes</taxon>
    </lineage>
</organism>
<name>A0A222FM61_9GAMM</name>